<feature type="domain" description="PAS" evidence="1">
    <location>
        <begin position="1"/>
        <end position="69"/>
    </location>
</feature>
<dbReference type="SMART" id="SM00052">
    <property type="entry name" value="EAL"/>
    <property type="match status" value="1"/>
</dbReference>
<keyword evidence="6" id="KW-1185">Reference proteome</keyword>
<dbReference type="Pfam" id="PF00990">
    <property type="entry name" value="GGDEF"/>
    <property type="match status" value="1"/>
</dbReference>
<evidence type="ECO:0000259" key="2">
    <source>
        <dbReference type="PROSITE" id="PS50113"/>
    </source>
</evidence>
<dbReference type="InterPro" id="IPR035965">
    <property type="entry name" value="PAS-like_dom_sf"/>
</dbReference>
<evidence type="ECO:0000313" key="5">
    <source>
        <dbReference type="EMBL" id="PWE52118.1"/>
    </source>
</evidence>
<evidence type="ECO:0000259" key="4">
    <source>
        <dbReference type="PROSITE" id="PS50887"/>
    </source>
</evidence>
<dbReference type="PROSITE" id="PS50887">
    <property type="entry name" value="GGDEF"/>
    <property type="match status" value="1"/>
</dbReference>
<dbReference type="OrthoDB" id="9814202at2"/>
<name>A0A2U2DFR7_9HYPH</name>
<dbReference type="CDD" id="cd00130">
    <property type="entry name" value="PAS"/>
    <property type="match status" value="1"/>
</dbReference>
<dbReference type="Pfam" id="PF13426">
    <property type="entry name" value="PAS_9"/>
    <property type="match status" value="1"/>
</dbReference>
<dbReference type="NCBIfam" id="TIGR00254">
    <property type="entry name" value="GGDEF"/>
    <property type="match status" value="1"/>
</dbReference>
<dbReference type="SUPFAM" id="SSF55785">
    <property type="entry name" value="PYP-like sensor domain (PAS domain)"/>
    <property type="match status" value="1"/>
</dbReference>
<evidence type="ECO:0000259" key="1">
    <source>
        <dbReference type="PROSITE" id="PS50112"/>
    </source>
</evidence>
<dbReference type="InterPro" id="IPR001633">
    <property type="entry name" value="EAL_dom"/>
</dbReference>
<feature type="domain" description="EAL" evidence="3">
    <location>
        <begin position="296"/>
        <end position="549"/>
    </location>
</feature>
<dbReference type="Gene3D" id="3.30.70.270">
    <property type="match status" value="1"/>
</dbReference>
<dbReference type="Gene3D" id="3.30.450.20">
    <property type="entry name" value="PAS domain"/>
    <property type="match status" value="1"/>
</dbReference>
<dbReference type="Gene3D" id="3.20.20.450">
    <property type="entry name" value="EAL domain"/>
    <property type="match status" value="1"/>
</dbReference>
<gene>
    <name evidence="5" type="ORF">DEM27_32800</name>
</gene>
<dbReference type="CDD" id="cd01949">
    <property type="entry name" value="GGDEF"/>
    <property type="match status" value="1"/>
</dbReference>
<evidence type="ECO:0000313" key="6">
    <source>
        <dbReference type="Proteomes" id="UP000245252"/>
    </source>
</evidence>
<dbReference type="NCBIfam" id="TIGR00229">
    <property type="entry name" value="sensory_box"/>
    <property type="match status" value="1"/>
</dbReference>
<dbReference type="Pfam" id="PF00563">
    <property type="entry name" value="EAL"/>
    <property type="match status" value="1"/>
</dbReference>
<proteinExistence type="predicted"/>
<dbReference type="SMART" id="SM00091">
    <property type="entry name" value="PAS"/>
    <property type="match status" value="1"/>
</dbReference>
<dbReference type="SUPFAM" id="SSF141868">
    <property type="entry name" value="EAL domain-like"/>
    <property type="match status" value="1"/>
</dbReference>
<dbReference type="Proteomes" id="UP000245252">
    <property type="component" value="Unassembled WGS sequence"/>
</dbReference>
<dbReference type="RefSeq" id="WP_109462425.1">
    <property type="nucleotide sequence ID" value="NZ_QFBC01000036.1"/>
</dbReference>
<dbReference type="EMBL" id="QFBC01000036">
    <property type="protein sequence ID" value="PWE52118.1"/>
    <property type="molecule type" value="Genomic_DNA"/>
</dbReference>
<feature type="domain" description="PAC" evidence="2">
    <location>
        <begin position="76"/>
        <end position="126"/>
    </location>
</feature>
<dbReference type="PANTHER" id="PTHR44757:SF2">
    <property type="entry name" value="BIOFILM ARCHITECTURE MAINTENANCE PROTEIN MBAA"/>
    <property type="match status" value="1"/>
</dbReference>
<dbReference type="InterPro" id="IPR043128">
    <property type="entry name" value="Rev_trsase/Diguanyl_cyclase"/>
</dbReference>
<dbReference type="InterPro" id="IPR000160">
    <property type="entry name" value="GGDEF_dom"/>
</dbReference>
<feature type="domain" description="GGDEF" evidence="4">
    <location>
        <begin position="154"/>
        <end position="287"/>
    </location>
</feature>
<dbReference type="AlphaFoldDB" id="A0A2U2DFR7"/>
<dbReference type="InterPro" id="IPR000014">
    <property type="entry name" value="PAS"/>
</dbReference>
<dbReference type="InterPro" id="IPR052155">
    <property type="entry name" value="Biofilm_reg_signaling"/>
</dbReference>
<dbReference type="PROSITE" id="PS50112">
    <property type="entry name" value="PAS"/>
    <property type="match status" value="1"/>
</dbReference>
<sequence>MMIADFAHATDLSLICIDAEGNIRFANPAAAKLFDYEHDEMLGQPITLIIPKRMQGAHTAGLARVAAGEKPNLGGKAVEVSAVKKNGTEFPIEITLSVWRENGQVCAGAIIKDISERRERERRLYRLACQDTLTGLHNRHRFIEILRTELEAGHSLALILLDLDGFKDVNDTHGHIVGDSLLQAVSVRLPYLLGKTAEVARLGGDEFAILLPGVHEPGMALAQADAIIRAFEVPFNVGGQVLDLGLSLGFAVAPLHGTDGEELLAAADFALYRAKAAGRRTVKMFDTSMRQDSMANRIKRDRLRQGLKQGELVVHYQPQVAMGSRTLIGAEALVRWQHPEEGLLLPGRFLPALETSVLALEMGWWILETACQQIETYCRSGKPLKIGVNLFPSQLWSPQICNRVSDLINQYQFNPELLELEVTETVTLHDEDKAFKVLSGLREIGVGIAFDDFGTGYASLSSLQRYPLTTLKIDRSFVRDLQAGSRGLAITRGLISMSNDLGLQTIVEGIETVEQQDTMLALGCLYGQGFLYGKAAAADQLPNSLTTAVNTFVPEDFRKTLCTLSS</sequence>
<protein>
    <submittedName>
        <fullName evidence="5">Diguanylate cyclase</fullName>
    </submittedName>
</protein>
<dbReference type="PANTHER" id="PTHR44757">
    <property type="entry name" value="DIGUANYLATE CYCLASE DGCP"/>
    <property type="match status" value="1"/>
</dbReference>
<reference evidence="5 6" key="1">
    <citation type="submission" date="2018-05" db="EMBL/GenBank/DDBJ databases">
        <title>The draft genome of strain NS-104.</title>
        <authorList>
            <person name="Hang P."/>
            <person name="Jiang J."/>
        </authorList>
    </citation>
    <scope>NUCLEOTIDE SEQUENCE [LARGE SCALE GENOMIC DNA]</scope>
    <source>
        <strain evidence="5 6">NS-104</strain>
    </source>
</reference>
<dbReference type="PROSITE" id="PS50883">
    <property type="entry name" value="EAL"/>
    <property type="match status" value="1"/>
</dbReference>
<dbReference type="SUPFAM" id="SSF55073">
    <property type="entry name" value="Nucleotide cyclase"/>
    <property type="match status" value="1"/>
</dbReference>
<accession>A0A2U2DFR7</accession>
<dbReference type="SMART" id="SM00267">
    <property type="entry name" value="GGDEF"/>
    <property type="match status" value="1"/>
</dbReference>
<comment type="caution">
    <text evidence="5">The sequence shown here is derived from an EMBL/GenBank/DDBJ whole genome shotgun (WGS) entry which is preliminary data.</text>
</comment>
<organism evidence="5 6">
    <name type="scientific">Metarhizobium album</name>
    <dbReference type="NCBI Taxonomy" id="2182425"/>
    <lineage>
        <taxon>Bacteria</taxon>
        <taxon>Pseudomonadati</taxon>
        <taxon>Pseudomonadota</taxon>
        <taxon>Alphaproteobacteria</taxon>
        <taxon>Hyphomicrobiales</taxon>
        <taxon>Rhizobiaceae</taxon>
        <taxon>Metarhizobium</taxon>
    </lineage>
</organism>
<evidence type="ECO:0000259" key="3">
    <source>
        <dbReference type="PROSITE" id="PS50883"/>
    </source>
</evidence>
<dbReference type="InterPro" id="IPR029787">
    <property type="entry name" value="Nucleotide_cyclase"/>
</dbReference>
<dbReference type="InterPro" id="IPR035919">
    <property type="entry name" value="EAL_sf"/>
</dbReference>
<dbReference type="CDD" id="cd01948">
    <property type="entry name" value="EAL"/>
    <property type="match status" value="1"/>
</dbReference>
<dbReference type="PROSITE" id="PS50113">
    <property type="entry name" value="PAC"/>
    <property type="match status" value="1"/>
</dbReference>
<dbReference type="InterPro" id="IPR000700">
    <property type="entry name" value="PAS-assoc_C"/>
</dbReference>